<dbReference type="Proteomes" id="UP000254958">
    <property type="component" value="Unassembled WGS sequence"/>
</dbReference>
<reference evidence="1 2" key="1">
    <citation type="submission" date="2018-07" db="EMBL/GenBank/DDBJ databases">
        <title>Genomic Encyclopedia of Type Strains, Phase IV (KMG-IV): sequencing the most valuable type-strain genomes for metagenomic binning, comparative biology and taxonomic classification.</title>
        <authorList>
            <person name="Goeker M."/>
        </authorList>
    </citation>
    <scope>NUCLEOTIDE SEQUENCE [LARGE SCALE GENOMIC DNA]</scope>
    <source>
        <strain evidence="1 2">DSM 5603</strain>
    </source>
</reference>
<sequence length="88" mass="9459">MTVAGLRHIISRNEAGAQKEKADRQAIIAGLQAQLAKDDKALLGNSAFRRCLRRTGKGKTFEIDVGTLAEEALFGSVTILCSNAGCRR</sequence>
<proteinExistence type="predicted"/>
<dbReference type="EMBL" id="QQAW01000002">
    <property type="protein sequence ID" value="RDI39779.1"/>
    <property type="molecule type" value="Genomic_DNA"/>
</dbReference>
<dbReference type="RefSeq" id="WP_211311025.1">
    <property type="nucleotide sequence ID" value="NZ_BJMI01000009.1"/>
</dbReference>
<evidence type="ECO:0000313" key="2">
    <source>
        <dbReference type="Proteomes" id="UP000254958"/>
    </source>
</evidence>
<gene>
    <name evidence="1" type="ORF">C7453_102575</name>
</gene>
<keyword evidence="2" id="KW-1185">Reference proteome</keyword>
<protein>
    <submittedName>
        <fullName evidence="1">Uncharacterized protein</fullName>
    </submittedName>
</protein>
<comment type="caution">
    <text evidence="1">The sequence shown here is derived from an EMBL/GenBank/DDBJ whole genome shotgun (WGS) entry which is preliminary data.</text>
</comment>
<organism evidence="1 2">
    <name type="scientific">Gluconacetobacter liquefaciens</name>
    <name type="common">Acetobacter liquefaciens</name>
    <dbReference type="NCBI Taxonomy" id="89584"/>
    <lineage>
        <taxon>Bacteria</taxon>
        <taxon>Pseudomonadati</taxon>
        <taxon>Pseudomonadota</taxon>
        <taxon>Alphaproteobacteria</taxon>
        <taxon>Acetobacterales</taxon>
        <taxon>Acetobacteraceae</taxon>
        <taxon>Gluconacetobacter</taxon>
    </lineage>
</organism>
<name>A0A370G9T8_GLULI</name>
<accession>A0A370G9T8</accession>
<dbReference type="AlphaFoldDB" id="A0A370G9T8"/>
<evidence type="ECO:0000313" key="1">
    <source>
        <dbReference type="EMBL" id="RDI39779.1"/>
    </source>
</evidence>